<keyword evidence="1" id="KW-0472">Membrane</keyword>
<keyword evidence="1" id="KW-0812">Transmembrane</keyword>
<dbReference type="OrthoDB" id="6632860at2759"/>
<dbReference type="AlphaFoldDB" id="A0A8R2NTF0"/>
<accession>A0A8R2NTF0</accession>
<feature type="signal peptide" evidence="2">
    <location>
        <begin position="1"/>
        <end position="25"/>
    </location>
</feature>
<evidence type="ECO:0000256" key="1">
    <source>
        <dbReference type="SAM" id="Phobius"/>
    </source>
</evidence>
<evidence type="ECO:0000313" key="3">
    <source>
        <dbReference type="EnsemblMetazoa" id="XP_029347758.1"/>
    </source>
</evidence>
<sequence length="170" mass="18618">MKSIINSIFVCISLAVALCSTNVSSFCGNDEQIDGLRTTLLTQEGIYTALTTLSAIPVTGATLAFAQVALSTRYAVHLHEAFDEMEKSLDKDHKDYEKCSEILEMSVTATTIMKSFSFGMSMTSMIPGVGLAFLIPRLFTSISAMAVIRERLVFWKDAGCQYATTRDCNL</sequence>
<evidence type="ECO:0000313" key="4">
    <source>
        <dbReference type="Proteomes" id="UP000007819"/>
    </source>
</evidence>
<dbReference type="GeneID" id="115034589"/>
<dbReference type="Proteomes" id="UP000007819">
    <property type="component" value="Chromosome X"/>
</dbReference>
<dbReference type="RefSeq" id="XP_029347758.1">
    <property type="nucleotide sequence ID" value="XM_029491898.1"/>
</dbReference>
<organism evidence="3 4">
    <name type="scientific">Acyrthosiphon pisum</name>
    <name type="common">Pea aphid</name>
    <dbReference type="NCBI Taxonomy" id="7029"/>
    <lineage>
        <taxon>Eukaryota</taxon>
        <taxon>Metazoa</taxon>
        <taxon>Ecdysozoa</taxon>
        <taxon>Arthropoda</taxon>
        <taxon>Hexapoda</taxon>
        <taxon>Insecta</taxon>
        <taxon>Pterygota</taxon>
        <taxon>Neoptera</taxon>
        <taxon>Paraneoptera</taxon>
        <taxon>Hemiptera</taxon>
        <taxon>Sternorrhyncha</taxon>
        <taxon>Aphidomorpha</taxon>
        <taxon>Aphidoidea</taxon>
        <taxon>Aphididae</taxon>
        <taxon>Macrosiphini</taxon>
        <taxon>Acyrthosiphon</taxon>
    </lineage>
</organism>
<feature type="transmembrane region" description="Helical" evidence="1">
    <location>
        <begin position="125"/>
        <end position="148"/>
    </location>
</feature>
<reference evidence="3" key="2">
    <citation type="submission" date="2022-06" db="UniProtKB">
        <authorList>
            <consortium name="EnsemblMetazoa"/>
        </authorList>
    </citation>
    <scope>IDENTIFICATION</scope>
</reference>
<reference evidence="4" key="1">
    <citation type="submission" date="2010-06" db="EMBL/GenBank/DDBJ databases">
        <authorList>
            <person name="Jiang H."/>
            <person name="Abraham K."/>
            <person name="Ali S."/>
            <person name="Alsbrooks S.L."/>
            <person name="Anim B.N."/>
            <person name="Anosike U.S."/>
            <person name="Attaway T."/>
            <person name="Bandaranaike D.P."/>
            <person name="Battles P.K."/>
            <person name="Bell S.N."/>
            <person name="Bell A.V."/>
            <person name="Beltran B."/>
            <person name="Bickham C."/>
            <person name="Bustamante Y."/>
            <person name="Caleb T."/>
            <person name="Canada A."/>
            <person name="Cardenas V."/>
            <person name="Carter K."/>
            <person name="Chacko J."/>
            <person name="Chandrabose M.N."/>
            <person name="Chavez D."/>
            <person name="Chavez A."/>
            <person name="Chen L."/>
            <person name="Chu H.-S."/>
            <person name="Claassen K.J."/>
            <person name="Cockrell R."/>
            <person name="Collins M."/>
            <person name="Cooper J.A."/>
            <person name="Cree A."/>
            <person name="Curry S.M."/>
            <person name="Da Y."/>
            <person name="Dao M.D."/>
            <person name="Das B."/>
            <person name="Davila M.-L."/>
            <person name="Davy-Carroll L."/>
            <person name="Denson S."/>
            <person name="Dinh H."/>
            <person name="Ebong V.E."/>
            <person name="Edwards J.R."/>
            <person name="Egan A."/>
            <person name="El-Daye J."/>
            <person name="Escobedo L."/>
            <person name="Fernandez S."/>
            <person name="Fernando P.R."/>
            <person name="Flagg N."/>
            <person name="Forbes L.D."/>
            <person name="Fowler R.G."/>
            <person name="Fu Q."/>
            <person name="Gabisi R.A."/>
            <person name="Ganer J."/>
            <person name="Garbino Pronczuk A."/>
            <person name="Garcia R.M."/>
            <person name="Garner T."/>
            <person name="Garrett T.E."/>
            <person name="Gonzalez D.A."/>
            <person name="Hamid H."/>
            <person name="Hawkins E.S."/>
            <person name="Hirani K."/>
            <person name="Hogues M.E."/>
            <person name="Hollins B."/>
            <person name="Hsiao C.-H."/>
            <person name="Jabil R."/>
            <person name="James M.L."/>
            <person name="Jhangiani S.N."/>
            <person name="Johnson B."/>
            <person name="Johnson Q."/>
            <person name="Joshi V."/>
            <person name="Kalu J.B."/>
            <person name="Kam C."/>
            <person name="Kashfia A."/>
            <person name="Keebler J."/>
            <person name="Kisamo H."/>
            <person name="Kovar C.L."/>
            <person name="Lago L.A."/>
            <person name="Lai C.-Y."/>
            <person name="Laidlaw J."/>
            <person name="Lara F."/>
            <person name="Le T.-K."/>
            <person name="Lee S.L."/>
            <person name="Legall F.H."/>
            <person name="Lemon S.J."/>
            <person name="Lewis L.R."/>
            <person name="Li B."/>
            <person name="Liu Y."/>
            <person name="Liu Y.-S."/>
            <person name="Lopez J."/>
            <person name="Lozado R.J."/>
            <person name="Lu J."/>
            <person name="Madu R.C."/>
            <person name="Maheshwari M."/>
            <person name="Maheshwari R."/>
            <person name="Malloy K."/>
            <person name="Martinez E."/>
            <person name="Mathew T."/>
            <person name="Mercado I.C."/>
            <person name="Mercado C."/>
            <person name="Meyer B."/>
            <person name="Montgomery K."/>
            <person name="Morgan M.B."/>
            <person name="Munidasa M."/>
            <person name="Nazareth L.V."/>
            <person name="Nelson J."/>
            <person name="Ng B.M."/>
            <person name="Nguyen N.B."/>
            <person name="Nguyen P.Q."/>
            <person name="Nguyen T."/>
            <person name="Obregon M."/>
            <person name="Okwuonu G.O."/>
            <person name="Onwere C.G."/>
            <person name="Orozco G."/>
            <person name="Parra A."/>
            <person name="Patel S."/>
            <person name="Patil S."/>
            <person name="Perez A."/>
            <person name="Perez Y."/>
            <person name="Pham C."/>
            <person name="Primus E.L."/>
            <person name="Pu L.-L."/>
            <person name="Puazo M."/>
            <person name="Qin X."/>
            <person name="Quiroz J.B."/>
            <person name="Reese J."/>
            <person name="Richards S."/>
            <person name="Rives C.M."/>
            <person name="Robberts R."/>
            <person name="Ruiz S.J."/>
            <person name="Ruiz M.J."/>
            <person name="Santibanez J."/>
            <person name="Schneider B.W."/>
            <person name="Sisson I."/>
            <person name="Smith M."/>
            <person name="Sodergren E."/>
            <person name="Song X.-Z."/>
            <person name="Song B.B."/>
            <person name="Summersgill H."/>
            <person name="Thelus R."/>
            <person name="Thornton R.D."/>
            <person name="Trejos Z.Y."/>
            <person name="Usmani K."/>
            <person name="Vattathil S."/>
            <person name="Villasana D."/>
            <person name="Walker D.L."/>
            <person name="Wang S."/>
            <person name="Wang K."/>
            <person name="White C.S."/>
            <person name="Williams A.C."/>
            <person name="Williamson J."/>
            <person name="Wilson K."/>
            <person name="Woghiren I.O."/>
            <person name="Woodworth J.R."/>
            <person name="Worley K.C."/>
            <person name="Wright R.A."/>
            <person name="Wu W."/>
            <person name="Young L."/>
            <person name="Zhang L."/>
            <person name="Zhang J."/>
            <person name="Zhu Y."/>
            <person name="Muzny D.M."/>
            <person name="Weinstock G."/>
            <person name="Gibbs R.A."/>
        </authorList>
    </citation>
    <scope>NUCLEOTIDE SEQUENCE [LARGE SCALE GENOMIC DNA]</scope>
    <source>
        <strain evidence="4">LSR1</strain>
    </source>
</reference>
<protein>
    <submittedName>
        <fullName evidence="3">Uncharacterized protein</fullName>
    </submittedName>
</protein>
<proteinExistence type="predicted"/>
<keyword evidence="4" id="KW-1185">Reference proteome</keyword>
<keyword evidence="1" id="KW-1133">Transmembrane helix</keyword>
<dbReference type="EnsemblMetazoa" id="XM_029491898.1">
    <property type="protein sequence ID" value="XP_029347758.1"/>
    <property type="gene ID" value="LOC115034589"/>
</dbReference>
<feature type="chain" id="PRO_5035940720" evidence="2">
    <location>
        <begin position="26"/>
        <end position="170"/>
    </location>
</feature>
<name>A0A8R2NTF0_ACYPI</name>
<evidence type="ECO:0000256" key="2">
    <source>
        <dbReference type="SAM" id="SignalP"/>
    </source>
</evidence>
<keyword evidence="2" id="KW-0732">Signal</keyword>
<dbReference type="KEGG" id="api:115034589"/>